<proteinExistence type="predicted"/>
<organism evidence="8 9">
    <name type="scientific">Anopheles albimanus</name>
    <name type="common">New world malaria mosquito</name>
    <dbReference type="NCBI Taxonomy" id="7167"/>
    <lineage>
        <taxon>Eukaryota</taxon>
        <taxon>Metazoa</taxon>
        <taxon>Ecdysozoa</taxon>
        <taxon>Arthropoda</taxon>
        <taxon>Hexapoda</taxon>
        <taxon>Insecta</taxon>
        <taxon>Pterygota</taxon>
        <taxon>Neoptera</taxon>
        <taxon>Endopterygota</taxon>
        <taxon>Diptera</taxon>
        <taxon>Nematocera</taxon>
        <taxon>Culicoidea</taxon>
        <taxon>Culicidae</taxon>
        <taxon>Anophelinae</taxon>
        <taxon>Anopheles</taxon>
    </lineage>
</organism>
<protein>
    <submittedName>
        <fullName evidence="8">Uncharacterized protein</fullName>
    </submittedName>
</protein>
<dbReference type="VEuPathDB" id="VectorBase:AALB20_027836"/>
<dbReference type="GO" id="GO:0030154">
    <property type="term" value="P:cell differentiation"/>
    <property type="evidence" value="ECO:0007669"/>
    <property type="project" value="UniProtKB-KW"/>
</dbReference>
<feature type="region of interest" description="Disordered" evidence="7">
    <location>
        <begin position="84"/>
        <end position="109"/>
    </location>
</feature>
<dbReference type="AlphaFoldDB" id="A0A182FVS0"/>
<sequence>MATSGRSPDSPRLILDISGSGKMANGSQAMVSPRTTTTTHRSPPKKLVKVELFDSNQNHQHHPSYELLHHVPRTIPDLYPIQHQQQHEHQSLHHHDVQGLHDDHPHHQQQLHQNPDFAVLMQHSSSSRIAAPGTGDTALESPGSGIYLYQGVPVLGPPAEHPEQHHPRLQLPSLQSYTMPHQQQDHHHHQQQQQQQQQQHHEHCSALAQLEALPALVSSYVCDEPVSSLKQKRNRIVDADYDYEFDQASLSPDCYQPEKRTRYNSGDGYPPVVPTSGAGYVWCSPAANGPPEYVVQHTHAGQYGTSAMVTGDDDASSNGSREREKEPRGSTGPQQYGPDAGAGSYDAAPYYTLHHGGVQAQQQGGPVGALSSTESPLLDGDSESCSLSVTSAGSPIKLDDSGSGHNPLTVHSGAQGAQQLSGDLPVAAATAASTVTGRSKGKRGPRAPRVRKRVARESVSYAEVQSQRVMANVRERQRTQSLNEAFAALRKIIPTLPSDKLSKIQTLRLASR</sequence>
<keyword evidence="4" id="KW-0238">DNA-binding</keyword>
<dbReference type="PANTHER" id="PTHR23349">
    <property type="entry name" value="BASIC HELIX-LOOP-HELIX TRANSCRIPTION FACTOR, TWIST"/>
    <property type="match status" value="1"/>
</dbReference>
<dbReference type="STRING" id="7167.A0A182FVS0"/>
<dbReference type="Pfam" id="PF00010">
    <property type="entry name" value="HLH"/>
    <property type="match status" value="1"/>
</dbReference>
<accession>A0A182FVS0</accession>
<dbReference type="PANTHER" id="PTHR23349:SF50">
    <property type="entry name" value="PROTEIN TWIST"/>
    <property type="match status" value="1"/>
</dbReference>
<keyword evidence="9" id="KW-1185">Reference proteome</keyword>
<evidence type="ECO:0000256" key="4">
    <source>
        <dbReference type="ARBA" id="ARBA00023125"/>
    </source>
</evidence>
<feature type="region of interest" description="Disordered" evidence="7">
    <location>
        <begin position="305"/>
        <end position="418"/>
    </location>
</feature>
<dbReference type="SUPFAM" id="SSF47459">
    <property type="entry name" value="HLH, helix-loop-helix DNA-binding domain"/>
    <property type="match status" value="1"/>
</dbReference>
<dbReference type="InterPro" id="IPR050283">
    <property type="entry name" value="E-box_TF_Regulators"/>
</dbReference>
<feature type="region of interest" description="Disordered" evidence="7">
    <location>
        <begin position="178"/>
        <end position="203"/>
    </location>
</feature>
<dbReference type="Proteomes" id="UP000069272">
    <property type="component" value="Chromosome 3R"/>
</dbReference>
<evidence type="ECO:0000256" key="7">
    <source>
        <dbReference type="SAM" id="MobiDB-lite"/>
    </source>
</evidence>
<dbReference type="InterPro" id="IPR011598">
    <property type="entry name" value="bHLH_dom"/>
</dbReference>
<dbReference type="GO" id="GO:0000977">
    <property type="term" value="F:RNA polymerase II transcription regulatory region sequence-specific DNA binding"/>
    <property type="evidence" value="ECO:0007669"/>
    <property type="project" value="TreeGrafter"/>
</dbReference>
<evidence type="ECO:0000313" key="8">
    <source>
        <dbReference type="EnsemblMetazoa" id="AALB010655-PA"/>
    </source>
</evidence>
<feature type="compositionally biased region" description="Basic and acidic residues" evidence="7">
    <location>
        <begin position="85"/>
        <end position="106"/>
    </location>
</feature>
<keyword evidence="5" id="KW-0804">Transcription</keyword>
<evidence type="ECO:0000256" key="1">
    <source>
        <dbReference type="ARBA" id="ARBA00022473"/>
    </source>
</evidence>
<keyword evidence="3" id="KW-0805">Transcription regulation</keyword>
<keyword evidence="6" id="KW-0539">Nucleus</keyword>
<dbReference type="GO" id="GO:0046983">
    <property type="term" value="F:protein dimerization activity"/>
    <property type="evidence" value="ECO:0007669"/>
    <property type="project" value="InterPro"/>
</dbReference>
<dbReference type="EnsemblMetazoa" id="AALB010655-RA">
    <property type="protein sequence ID" value="AALB010655-PA"/>
    <property type="gene ID" value="AALB010655"/>
</dbReference>
<feature type="compositionally biased region" description="Polar residues" evidence="7">
    <location>
        <begin position="383"/>
        <end position="393"/>
    </location>
</feature>
<dbReference type="InterPro" id="IPR036638">
    <property type="entry name" value="HLH_DNA-bd_sf"/>
</dbReference>
<evidence type="ECO:0000313" key="9">
    <source>
        <dbReference type="Proteomes" id="UP000069272"/>
    </source>
</evidence>
<name>A0A182FVS0_ANOAL</name>
<feature type="compositionally biased region" description="Polar residues" evidence="7">
    <location>
        <begin position="25"/>
        <end position="34"/>
    </location>
</feature>
<reference evidence="8 9" key="1">
    <citation type="journal article" date="2017" name="G3 (Bethesda)">
        <title>The Physical Genome Mapping of Anopheles albimanus Corrected Scaffold Misassemblies and Identified Interarm Rearrangements in Genus Anopheles.</title>
        <authorList>
            <person name="Artemov G.N."/>
            <person name="Peery A.N."/>
            <person name="Jiang X."/>
            <person name="Tu Z."/>
            <person name="Stegniy V.N."/>
            <person name="Sharakhova M.V."/>
            <person name="Sharakhov I.V."/>
        </authorList>
    </citation>
    <scope>NUCLEOTIDE SEQUENCE [LARGE SCALE GENOMIC DNA]</scope>
    <source>
        <strain evidence="8 9">ALBI9_A</strain>
    </source>
</reference>
<dbReference type="VEuPathDB" id="VectorBase:AALB010655"/>
<dbReference type="PROSITE" id="PS50888">
    <property type="entry name" value="BHLH"/>
    <property type="match status" value="1"/>
</dbReference>
<evidence type="ECO:0000256" key="3">
    <source>
        <dbReference type="ARBA" id="ARBA00023015"/>
    </source>
</evidence>
<feature type="region of interest" description="Disordered" evidence="7">
    <location>
        <begin position="1"/>
        <end position="44"/>
    </location>
</feature>
<keyword evidence="2" id="KW-0221">Differentiation</keyword>
<evidence type="ECO:0000256" key="5">
    <source>
        <dbReference type="ARBA" id="ARBA00023163"/>
    </source>
</evidence>
<dbReference type="Gene3D" id="4.10.280.10">
    <property type="entry name" value="Helix-loop-helix DNA-binding domain"/>
    <property type="match status" value="1"/>
</dbReference>
<keyword evidence="1" id="KW-0217">Developmental protein</keyword>
<evidence type="ECO:0000256" key="6">
    <source>
        <dbReference type="ARBA" id="ARBA00023242"/>
    </source>
</evidence>
<dbReference type="GO" id="GO:0000981">
    <property type="term" value="F:DNA-binding transcription factor activity, RNA polymerase II-specific"/>
    <property type="evidence" value="ECO:0007669"/>
    <property type="project" value="TreeGrafter"/>
</dbReference>
<reference evidence="8" key="2">
    <citation type="submission" date="2022-08" db="UniProtKB">
        <authorList>
            <consortium name="EnsemblMetazoa"/>
        </authorList>
    </citation>
    <scope>IDENTIFICATION</scope>
    <source>
        <strain evidence="8">STECLA/ALBI9_A</strain>
    </source>
</reference>
<evidence type="ECO:0000256" key="2">
    <source>
        <dbReference type="ARBA" id="ARBA00022782"/>
    </source>
</evidence>
<dbReference type="SMART" id="SM00353">
    <property type="entry name" value="HLH"/>
    <property type="match status" value="1"/>
</dbReference>